<dbReference type="EMBL" id="CP021059">
    <property type="protein sequence ID" value="ARQ06580.1"/>
    <property type="molecule type" value="Genomic_DNA"/>
</dbReference>
<protein>
    <submittedName>
        <fullName evidence="1">Cell-wall binding lipoprotein</fullName>
    </submittedName>
</protein>
<dbReference type="STRING" id="1855823.MCCS_09330"/>
<dbReference type="OrthoDB" id="2418622at2"/>
<dbReference type="InterPro" id="IPR019454">
    <property type="entry name" value="Lipoprot_YkyA-like"/>
</dbReference>
<dbReference type="AlphaFoldDB" id="A0A1W7ABU2"/>
<evidence type="ECO:0000313" key="1">
    <source>
        <dbReference type="EMBL" id="ARQ06580.1"/>
    </source>
</evidence>
<keyword evidence="2" id="KW-1185">Reference proteome</keyword>
<dbReference type="PROSITE" id="PS51257">
    <property type="entry name" value="PROKAR_LIPOPROTEIN"/>
    <property type="match status" value="1"/>
</dbReference>
<keyword evidence="1" id="KW-0449">Lipoprotein</keyword>
<proteinExistence type="predicted"/>
<dbReference type="Pfam" id="PF10368">
    <property type="entry name" value="YkyA"/>
    <property type="match status" value="1"/>
</dbReference>
<organism evidence="1 2">
    <name type="scientific">Macrococcoides canis</name>
    <dbReference type="NCBI Taxonomy" id="1855823"/>
    <lineage>
        <taxon>Bacteria</taxon>
        <taxon>Bacillati</taxon>
        <taxon>Bacillota</taxon>
        <taxon>Bacilli</taxon>
        <taxon>Bacillales</taxon>
        <taxon>Staphylococcaceae</taxon>
        <taxon>Macrococcoides</taxon>
    </lineage>
</organism>
<dbReference type="SUPFAM" id="SSF140423">
    <property type="entry name" value="MW0975(SA0943)-like"/>
    <property type="match status" value="1"/>
</dbReference>
<evidence type="ECO:0000313" key="2">
    <source>
        <dbReference type="Proteomes" id="UP000194154"/>
    </source>
</evidence>
<dbReference type="GeneID" id="35295065"/>
<name>A0A1W7ABU2_9STAP</name>
<accession>A0A1W7ABU2</accession>
<dbReference type="RefSeq" id="WP_086042241.1">
    <property type="nucleotide sequence ID" value="NZ_CBCRZA010000006.1"/>
</dbReference>
<gene>
    <name evidence="1" type="ORF">MCCS_09330</name>
</gene>
<reference evidence="1 2" key="1">
    <citation type="journal article" date="2017" name="Int. J. Syst. Evol. Microbiol.">
        <title>Macrococcus canis sp. nov., a skin bacterium associated with infections in dogs.</title>
        <authorList>
            <person name="Gobeli Brawand S."/>
            <person name="Cotting K."/>
            <person name="Gomez-Sanz E."/>
            <person name="Collaud A."/>
            <person name="Thomann A."/>
            <person name="Brodard I."/>
            <person name="Rodriguez-Campos S."/>
            <person name="Strauss C."/>
            <person name="Perreten V."/>
        </authorList>
    </citation>
    <scope>NUCLEOTIDE SEQUENCE [LARGE SCALE GENOMIC DNA]</scope>
    <source>
        <strain evidence="1 2">KM45013</strain>
    </source>
</reference>
<dbReference type="Proteomes" id="UP000194154">
    <property type="component" value="Chromosome"/>
</dbReference>
<dbReference type="Gene3D" id="1.20.120.570">
    <property type="entry name" value="YkyA-like"/>
    <property type="match status" value="1"/>
</dbReference>
<dbReference type="InterPro" id="IPR036785">
    <property type="entry name" value="YkyA-like_sf"/>
</dbReference>
<dbReference type="KEGG" id="mcak:MCCS_09330"/>
<sequence length="210" mass="24003">MKISKLLFAGLMVLLLAACQGKTEVLGNFATKIDASVKAEKPVKATGEKLQRLENDKVKIFNQINKAKQGEIKGYAEKLLKNADDRRKAIDEEVKAMDKSKGIYEDAKAMTKDIKDETQKKQVESFIDVNDKKYAQHQKLMNSYKDILTTEKDVFTYLKQPQPESKVVNDKIENVTKKYEQFKKDTTAYANMLRAVEQEKQKMTDILNGK</sequence>